<dbReference type="Proteomes" id="UP001595462">
    <property type="component" value="Unassembled WGS sequence"/>
</dbReference>
<evidence type="ECO:0000259" key="3">
    <source>
        <dbReference type="Pfam" id="PF01979"/>
    </source>
</evidence>
<dbReference type="Pfam" id="PF07676">
    <property type="entry name" value="PD40"/>
    <property type="match status" value="6"/>
</dbReference>
<accession>A0ABV7ELS7</accession>
<evidence type="ECO:0000256" key="2">
    <source>
        <dbReference type="SAM" id="MobiDB-lite"/>
    </source>
</evidence>
<evidence type="ECO:0000313" key="4">
    <source>
        <dbReference type="EMBL" id="MFC3102315.1"/>
    </source>
</evidence>
<keyword evidence="5" id="KW-1185">Reference proteome</keyword>
<dbReference type="Pfam" id="PF01979">
    <property type="entry name" value="Amidohydro_1"/>
    <property type="match status" value="1"/>
</dbReference>
<dbReference type="EMBL" id="JBHRSS010000001">
    <property type="protein sequence ID" value="MFC3102315.1"/>
    <property type="molecule type" value="Genomic_DNA"/>
</dbReference>
<dbReference type="InterPro" id="IPR032466">
    <property type="entry name" value="Metal_Hydrolase"/>
</dbReference>
<dbReference type="InterPro" id="IPR011659">
    <property type="entry name" value="WD40"/>
</dbReference>
<dbReference type="Gene3D" id="2.120.10.30">
    <property type="entry name" value="TolB, C-terminal domain"/>
    <property type="match status" value="3"/>
</dbReference>
<name>A0ABV7ELS7_9GAMM</name>
<dbReference type="SUPFAM" id="SSF51556">
    <property type="entry name" value="Metallo-dependent hydrolases"/>
    <property type="match status" value="1"/>
</dbReference>
<dbReference type="SUPFAM" id="SSF82171">
    <property type="entry name" value="DPP6 N-terminal domain-like"/>
    <property type="match status" value="2"/>
</dbReference>
<dbReference type="InterPro" id="IPR006680">
    <property type="entry name" value="Amidohydro-rel"/>
</dbReference>
<protein>
    <submittedName>
        <fullName evidence="4">Amidohydrolase family protein</fullName>
    </submittedName>
</protein>
<gene>
    <name evidence="4" type="ORF">ACFOSU_00245</name>
</gene>
<evidence type="ECO:0000256" key="1">
    <source>
        <dbReference type="ARBA" id="ARBA00009820"/>
    </source>
</evidence>
<evidence type="ECO:0000313" key="5">
    <source>
        <dbReference type="Proteomes" id="UP001595462"/>
    </source>
</evidence>
<comment type="similarity">
    <text evidence="1">Belongs to the TolB family.</text>
</comment>
<dbReference type="Gene3D" id="3.20.20.140">
    <property type="entry name" value="Metal-dependent hydrolases"/>
    <property type="match status" value="2"/>
</dbReference>
<dbReference type="PANTHER" id="PTHR36842">
    <property type="entry name" value="PROTEIN TOLB HOMOLOG"/>
    <property type="match status" value="1"/>
</dbReference>
<proteinExistence type="inferred from homology"/>
<dbReference type="Gene3D" id="2.30.40.10">
    <property type="entry name" value="Urease, subunit C, domain 1"/>
    <property type="match status" value="2"/>
</dbReference>
<comment type="caution">
    <text evidence="4">The sequence shown here is derived from an EMBL/GenBank/DDBJ whole genome shotgun (WGS) entry which is preliminary data.</text>
</comment>
<reference evidence="5" key="1">
    <citation type="journal article" date="2019" name="Int. J. Syst. Evol. Microbiol.">
        <title>The Global Catalogue of Microorganisms (GCM) 10K type strain sequencing project: providing services to taxonomists for standard genome sequencing and annotation.</title>
        <authorList>
            <consortium name="The Broad Institute Genomics Platform"/>
            <consortium name="The Broad Institute Genome Sequencing Center for Infectious Disease"/>
            <person name="Wu L."/>
            <person name="Ma J."/>
        </authorList>
    </citation>
    <scope>NUCLEOTIDE SEQUENCE [LARGE SCALE GENOMIC DNA]</scope>
    <source>
        <strain evidence="5">KCTC 52640</strain>
    </source>
</reference>
<dbReference type="PANTHER" id="PTHR36842:SF1">
    <property type="entry name" value="PROTEIN TOLB"/>
    <property type="match status" value="1"/>
</dbReference>
<dbReference type="InterPro" id="IPR011059">
    <property type="entry name" value="Metal-dep_hydrolase_composite"/>
</dbReference>
<dbReference type="InterPro" id="IPR011042">
    <property type="entry name" value="6-blade_b-propeller_TolB-like"/>
</dbReference>
<feature type="domain" description="Amidohydrolase-related" evidence="3">
    <location>
        <begin position="701"/>
        <end position="1037"/>
    </location>
</feature>
<sequence>MKKTLQSALGTGRKAITIGPLAAALLACVIAAGCSDNDHHDNDGGSAPPPPSSGTGGGQAETVTITEGTDLDADLSPDQSTLIFGLQNGLWRMAGDGGEATRLNEPEEDYVRPDWSPDGERIVFQGYTDNNFHILTMAPDGSDVQALTSGQYDDRGPVYSPDGSKIAFASDRNDDPTTKGNSNIWVLDIASGDLTQWTDDPESEYQPAWSPDGTRIAYTVSSPTDLAAGDGQYSIQATDATGNTTVLIRQPSGQINAPAWSPDGNRIAYTLLVDGNNHLYVDDAQVSDEDEDVFQFRPRWLSDSTLLYTSDGKIQRRDLDGDSLDAIPFEAKISFDRKTYSYKNHEYGADRPPAQVKGIVTPAISPDGNRVAFVALNDLWVMDIGGTPEQITDDSFTELQPTWSPDGQSLAYSSDRDGIEQIYIRDMDSGDERVLASFAGDEYAAKNQYRASWCPTGNRIVFQTGRGVFTPPITYVADVDSGAVTAVDALSQQFEAGRPSWGPSCNTLAMAALNAASVRFRQGWNHILVVDVNSGETRQMPPDPDDVFSNINQRDSGNGPVWSPDGQFMAYNGGDGLYLLPVGPAGEAAGSPQLVTDENADYISWRGDSQQLMYLADGVLRTIAASGGDAQTVPVDLNWTPQLPEGRTIVYAGQFWDGASESLRSDVDIELQDERIVAIRDHEDADPADNVRYVDASNLTVMPGLTEGHMHREWIPYVGARLGRQLLAYGITSVVSLGDPAYRGQARKEALESGNLVGPRAFTTGGHINGSRIYYGFMRTTSNEKMFTNELSRIFALGMDQVKTYVRLPFDLQLRANEAAHEHGLPTFSHYFYPSLGFGQDDMSHLSATQRWEFSHTKSLGGRTYQDVIDLATASRMAITDTPFASSTLFNEHPEDISDPRITTLFTPWQLQSLQDTFDDVTSADQSVARDGLRREGETLHKIQQGGGSVWAGTDEPLVHVAQSLHQTLESQVQFGGFTPYEALRTATVAPTRDVGRGGDLGTLEPGKLADLSFVDGNPLQDIRAAANVQMVMVGGHLYTIDDLLEPFAQSP</sequence>
<feature type="region of interest" description="Disordered" evidence="2">
    <location>
        <begin position="39"/>
        <end position="61"/>
    </location>
</feature>
<dbReference type="PROSITE" id="PS51257">
    <property type="entry name" value="PROKAR_LIPOPROTEIN"/>
    <property type="match status" value="1"/>
</dbReference>
<organism evidence="4 5">
    <name type="scientific">Salinisphaera aquimarina</name>
    <dbReference type="NCBI Taxonomy" id="2094031"/>
    <lineage>
        <taxon>Bacteria</taxon>
        <taxon>Pseudomonadati</taxon>
        <taxon>Pseudomonadota</taxon>
        <taxon>Gammaproteobacteria</taxon>
        <taxon>Salinisphaerales</taxon>
        <taxon>Salinisphaeraceae</taxon>
        <taxon>Salinisphaera</taxon>
    </lineage>
</organism>
<dbReference type="SUPFAM" id="SSF51338">
    <property type="entry name" value="Composite domain of metallo-dependent hydrolases"/>
    <property type="match status" value="1"/>
</dbReference>
<dbReference type="RefSeq" id="WP_380685245.1">
    <property type="nucleotide sequence ID" value="NZ_JBHRSS010000001.1"/>
</dbReference>